<protein>
    <submittedName>
        <fullName evidence="2">Uncharacterized protein</fullName>
    </submittedName>
</protein>
<evidence type="ECO:0000313" key="2">
    <source>
        <dbReference type="EMBL" id="CAG2247628.1"/>
    </source>
</evidence>
<evidence type="ECO:0000313" key="3">
    <source>
        <dbReference type="Proteomes" id="UP000683360"/>
    </source>
</evidence>
<keyword evidence="3" id="KW-1185">Reference proteome</keyword>
<gene>
    <name evidence="2" type="ORF">MEDL_59522</name>
</gene>
<dbReference type="Proteomes" id="UP000683360">
    <property type="component" value="Unassembled WGS sequence"/>
</dbReference>
<accession>A0A8S3UUW7</accession>
<evidence type="ECO:0000256" key="1">
    <source>
        <dbReference type="SAM" id="MobiDB-lite"/>
    </source>
</evidence>
<comment type="caution">
    <text evidence="2">The sequence shown here is derived from an EMBL/GenBank/DDBJ whole genome shotgun (WGS) entry which is preliminary data.</text>
</comment>
<proteinExistence type="predicted"/>
<sequence>MIATGEWLEMRKQLKLYKDALPTDASPESSPSSIAKSIDDSSPDVPPPPKRKRVTVQKLKPDAKVICWCEGIRDIAAIEDTHQFKSATPLTVMSIELQPPTPPSPFAASLDKQLPGNSVLLAIADLKSQVQVLNKRLLAQDVTMSCSNKMTD</sequence>
<feature type="region of interest" description="Disordered" evidence="1">
    <location>
        <begin position="21"/>
        <end position="56"/>
    </location>
</feature>
<reference evidence="2" key="1">
    <citation type="submission" date="2021-03" db="EMBL/GenBank/DDBJ databases">
        <authorList>
            <person name="Bekaert M."/>
        </authorList>
    </citation>
    <scope>NUCLEOTIDE SEQUENCE</scope>
</reference>
<name>A0A8S3UUW7_MYTED</name>
<feature type="compositionally biased region" description="Low complexity" evidence="1">
    <location>
        <begin position="22"/>
        <end position="36"/>
    </location>
</feature>
<dbReference type="AlphaFoldDB" id="A0A8S3UUW7"/>
<dbReference type="EMBL" id="CAJPWZ010002912">
    <property type="protein sequence ID" value="CAG2247628.1"/>
    <property type="molecule type" value="Genomic_DNA"/>
</dbReference>
<organism evidence="2 3">
    <name type="scientific">Mytilus edulis</name>
    <name type="common">Blue mussel</name>
    <dbReference type="NCBI Taxonomy" id="6550"/>
    <lineage>
        <taxon>Eukaryota</taxon>
        <taxon>Metazoa</taxon>
        <taxon>Spiralia</taxon>
        <taxon>Lophotrochozoa</taxon>
        <taxon>Mollusca</taxon>
        <taxon>Bivalvia</taxon>
        <taxon>Autobranchia</taxon>
        <taxon>Pteriomorphia</taxon>
        <taxon>Mytilida</taxon>
        <taxon>Mytiloidea</taxon>
        <taxon>Mytilidae</taxon>
        <taxon>Mytilinae</taxon>
        <taxon>Mytilus</taxon>
    </lineage>
</organism>